<dbReference type="AlphaFoldDB" id="A0A6J4RPC2"/>
<feature type="compositionally biased region" description="Low complexity" evidence="1">
    <location>
        <begin position="48"/>
        <end position="69"/>
    </location>
</feature>
<proteinExistence type="predicted"/>
<protein>
    <submittedName>
        <fullName evidence="2">Uncharacterized protein</fullName>
    </submittedName>
</protein>
<organism evidence="2">
    <name type="scientific">uncultured Solirubrobacteraceae bacterium</name>
    <dbReference type="NCBI Taxonomy" id="1162706"/>
    <lineage>
        <taxon>Bacteria</taxon>
        <taxon>Bacillati</taxon>
        <taxon>Actinomycetota</taxon>
        <taxon>Thermoleophilia</taxon>
        <taxon>Solirubrobacterales</taxon>
        <taxon>Solirubrobacteraceae</taxon>
        <taxon>environmental samples</taxon>
    </lineage>
</organism>
<accession>A0A6J4RPC2</accession>
<feature type="compositionally biased region" description="Basic residues" evidence="1">
    <location>
        <begin position="10"/>
        <end position="26"/>
    </location>
</feature>
<reference evidence="2" key="1">
    <citation type="submission" date="2020-02" db="EMBL/GenBank/DDBJ databases">
        <authorList>
            <person name="Meier V. D."/>
        </authorList>
    </citation>
    <scope>NUCLEOTIDE SEQUENCE</scope>
    <source>
        <strain evidence="2">AVDCRST_MAG65</strain>
    </source>
</reference>
<feature type="compositionally biased region" description="Basic and acidic residues" evidence="1">
    <location>
        <begin position="70"/>
        <end position="82"/>
    </location>
</feature>
<evidence type="ECO:0000256" key="1">
    <source>
        <dbReference type="SAM" id="MobiDB-lite"/>
    </source>
</evidence>
<feature type="non-terminal residue" evidence="2">
    <location>
        <position position="1"/>
    </location>
</feature>
<feature type="compositionally biased region" description="Low complexity" evidence="1">
    <location>
        <begin position="83"/>
        <end position="96"/>
    </location>
</feature>
<dbReference type="EMBL" id="CADCVL010000218">
    <property type="protein sequence ID" value="CAA9478846.1"/>
    <property type="molecule type" value="Genomic_DNA"/>
</dbReference>
<feature type="non-terminal residue" evidence="2">
    <location>
        <position position="119"/>
    </location>
</feature>
<sequence>GQAQPQARSRGARRARERVLRRRRQPARPARRDVARHSPPVRRGAGGLAALARGRLAARGRVPLRAPRGPLDHRGHRSDRAAPRAAGALPPRLPGRAPLRARLAAHTPGRALPGARAPV</sequence>
<feature type="region of interest" description="Disordered" evidence="1">
    <location>
        <begin position="1"/>
        <end position="96"/>
    </location>
</feature>
<gene>
    <name evidence="2" type="ORF">AVDCRST_MAG65-1322</name>
</gene>
<name>A0A6J4RPC2_9ACTN</name>
<evidence type="ECO:0000313" key="2">
    <source>
        <dbReference type="EMBL" id="CAA9478846.1"/>
    </source>
</evidence>